<protein>
    <submittedName>
        <fullName evidence="1">Uncharacterized protein</fullName>
    </submittedName>
</protein>
<dbReference type="GeneID" id="18871130"/>
<dbReference type="EMBL" id="GL996506">
    <property type="protein sequence ID" value="EGW30116.1"/>
    <property type="molecule type" value="Genomic_DNA"/>
</dbReference>
<sequence>MYNGHLVLPFYSKGLSSFDKWIKVKKLTIYMNSSHRTNLDVILCFPNLIDLAIEFDHSSQLNRFLYIRLGRIQHLRLAFFNPVTLDLIKQIEDIFNLQELITFQLHLWNEEAYPRLLENSLQNLISTLSSVQNLSLICKPVQFGNIIKNLKPNSLTSFYVRIVGIMDKPLAIETILINQHQSIKQLFYCYVSPSSPSKRVYGIEEFDKVFKVKSNTYLDDLLDGLNEIKTILYHAGRFPNLDQVFYNDYCYFIERISDKIYISPSNNVISTCCIRPY</sequence>
<keyword evidence="2" id="KW-1185">Reference proteome</keyword>
<dbReference type="KEGG" id="spaa:SPAPADRAFT_158578"/>
<evidence type="ECO:0000313" key="1">
    <source>
        <dbReference type="EMBL" id="EGW30116.1"/>
    </source>
</evidence>
<dbReference type="RefSeq" id="XP_007377882.1">
    <property type="nucleotide sequence ID" value="XM_007377820.1"/>
</dbReference>
<dbReference type="HOGENOM" id="CLU_1005318_0_0_1"/>
<dbReference type="InParanoid" id="G3AV42"/>
<reference evidence="1 2" key="1">
    <citation type="journal article" date="2011" name="Proc. Natl. Acad. Sci. U.S.A.">
        <title>Comparative genomics of xylose-fermenting fungi for enhanced biofuel production.</title>
        <authorList>
            <person name="Wohlbach D.J."/>
            <person name="Kuo A."/>
            <person name="Sato T.K."/>
            <person name="Potts K.M."/>
            <person name="Salamov A.A."/>
            <person name="LaButti K.M."/>
            <person name="Sun H."/>
            <person name="Clum A."/>
            <person name="Pangilinan J.L."/>
            <person name="Lindquist E.A."/>
            <person name="Lucas S."/>
            <person name="Lapidus A."/>
            <person name="Jin M."/>
            <person name="Gunawan C."/>
            <person name="Balan V."/>
            <person name="Dale B.E."/>
            <person name="Jeffries T.W."/>
            <person name="Zinkel R."/>
            <person name="Barry K.W."/>
            <person name="Grigoriev I.V."/>
            <person name="Gasch A.P."/>
        </authorList>
    </citation>
    <scope>NUCLEOTIDE SEQUENCE [LARGE SCALE GENOMIC DNA]</scope>
    <source>
        <strain evidence="2">NRRL Y-27907 / 11-Y1</strain>
    </source>
</reference>
<dbReference type="AlphaFoldDB" id="G3AV42"/>
<name>G3AV42_SPAPN</name>
<dbReference type="OrthoDB" id="4016968at2759"/>
<accession>G3AV42</accession>
<organism evidence="2">
    <name type="scientific">Spathaspora passalidarum (strain NRRL Y-27907 / 11-Y1)</name>
    <dbReference type="NCBI Taxonomy" id="619300"/>
    <lineage>
        <taxon>Eukaryota</taxon>
        <taxon>Fungi</taxon>
        <taxon>Dikarya</taxon>
        <taxon>Ascomycota</taxon>
        <taxon>Saccharomycotina</taxon>
        <taxon>Pichiomycetes</taxon>
        <taxon>Debaryomycetaceae</taxon>
        <taxon>Spathaspora</taxon>
    </lineage>
</organism>
<evidence type="ECO:0000313" key="2">
    <source>
        <dbReference type="Proteomes" id="UP000000709"/>
    </source>
</evidence>
<dbReference type="Proteomes" id="UP000000709">
    <property type="component" value="Unassembled WGS sequence"/>
</dbReference>
<gene>
    <name evidence="1" type="ORF">SPAPADRAFT_158578</name>
</gene>
<proteinExistence type="predicted"/>